<protein>
    <submittedName>
        <fullName evidence="1">Uncharacterized protein</fullName>
    </submittedName>
</protein>
<keyword evidence="2" id="KW-1185">Reference proteome</keyword>
<dbReference type="EMBL" id="JAFIDN010000010">
    <property type="protein sequence ID" value="MBP3193468.1"/>
    <property type="molecule type" value="Genomic_DNA"/>
</dbReference>
<evidence type="ECO:0000313" key="2">
    <source>
        <dbReference type="Proteomes" id="UP000673975"/>
    </source>
</evidence>
<reference evidence="1" key="1">
    <citation type="submission" date="2021-02" db="EMBL/GenBank/DDBJ databases">
        <title>Natronogracilivirga saccharolytica gen. nov. sp. nov. a new anaerobic, haloalkiliphilic carbohydrate-fermenting bacterium from soda lake and proposing of Cyclonatronumiaceae fam. nov. in the phylum Balneolaeota.</title>
        <authorList>
            <person name="Zhilina T.N."/>
            <person name="Sorokin D.Y."/>
            <person name="Zavarzina D.G."/>
            <person name="Toshchakov S.V."/>
            <person name="Kublanov I.V."/>
        </authorList>
    </citation>
    <scope>NUCLEOTIDE SEQUENCE</scope>
    <source>
        <strain evidence="1">Z-1702</strain>
    </source>
</reference>
<sequence>MVKKKTKYIHAGRYVAEVEVELIESEDEWAPYLSVEDATRLDDVREALQREDMETASRYGRIYKLEPIN</sequence>
<organism evidence="1 2">
    <name type="scientific">Natronogracilivirga saccharolytica</name>
    <dbReference type="NCBI Taxonomy" id="2812953"/>
    <lineage>
        <taxon>Bacteria</taxon>
        <taxon>Pseudomonadati</taxon>
        <taxon>Balneolota</taxon>
        <taxon>Balneolia</taxon>
        <taxon>Balneolales</taxon>
        <taxon>Cyclonatronaceae</taxon>
        <taxon>Natronogracilivirga</taxon>
    </lineage>
</organism>
<dbReference type="AlphaFoldDB" id="A0A8J7S7M1"/>
<proteinExistence type="predicted"/>
<gene>
    <name evidence="1" type="ORF">NATSA_12400</name>
</gene>
<evidence type="ECO:0000313" key="1">
    <source>
        <dbReference type="EMBL" id="MBP3193468.1"/>
    </source>
</evidence>
<comment type="caution">
    <text evidence="1">The sequence shown here is derived from an EMBL/GenBank/DDBJ whole genome shotgun (WGS) entry which is preliminary data.</text>
</comment>
<dbReference type="RefSeq" id="WP_210512921.1">
    <property type="nucleotide sequence ID" value="NZ_JAFIDN010000010.1"/>
</dbReference>
<accession>A0A8J7S7M1</accession>
<name>A0A8J7S7M1_9BACT</name>
<dbReference type="Proteomes" id="UP000673975">
    <property type="component" value="Unassembled WGS sequence"/>
</dbReference>